<dbReference type="Pfam" id="PF13432">
    <property type="entry name" value="TPR_16"/>
    <property type="match status" value="2"/>
</dbReference>
<dbReference type="PANTHER" id="PTHR44858:SF1">
    <property type="entry name" value="UDP-N-ACETYLGLUCOSAMINE--PEPTIDE N-ACETYLGLUCOSAMINYLTRANSFERASE SPINDLY-RELATED"/>
    <property type="match status" value="1"/>
</dbReference>
<organism evidence="4 5">
    <name type="scientific">Carboxydocella sporoproducens DSM 16521</name>
    <dbReference type="NCBI Taxonomy" id="1121270"/>
    <lineage>
        <taxon>Bacteria</taxon>
        <taxon>Bacillati</taxon>
        <taxon>Bacillota</taxon>
        <taxon>Clostridia</taxon>
        <taxon>Eubacteriales</taxon>
        <taxon>Clostridiales Family XVI. Incertae Sedis</taxon>
        <taxon>Carboxydocella</taxon>
    </lineage>
</organism>
<reference evidence="5" key="1">
    <citation type="submission" date="2017-02" db="EMBL/GenBank/DDBJ databases">
        <authorList>
            <person name="Varghese N."/>
            <person name="Submissions S."/>
        </authorList>
    </citation>
    <scope>NUCLEOTIDE SEQUENCE [LARGE SCALE GENOMIC DNA]</scope>
    <source>
        <strain evidence="5">DSM 16521</strain>
    </source>
</reference>
<dbReference type="InterPro" id="IPR050498">
    <property type="entry name" value="Ycf3"/>
</dbReference>
<dbReference type="PROSITE" id="PS50293">
    <property type="entry name" value="TPR_REGION"/>
    <property type="match status" value="1"/>
</dbReference>
<evidence type="ECO:0000313" key="4">
    <source>
        <dbReference type="EMBL" id="SKA11059.1"/>
    </source>
</evidence>
<keyword evidence="5" id="KW-1185">Reference proteome</keyword>
<dbReference type="Proteomes" id="UP000189933">
    <property type="component" value="Unassembled WGS sequence"/>
</dbReference>
<feature type="repeat" description="TPR" evidence="3">
    <location>
        <begin position="76"/>
        <end position="109"/>
    </location>
</feature>
<dbReference type="InterPro" id="IPR019734">
    <property type="entry name" value="TPR_rpt"/>
</dbReference>
<dbReference type="PANTHER" id="PTHR44858">
    <property type="entry name" value="TETRATRICOPEPTIDE REPEAT PROTEIN 6"/>
    <property type="match status" value="1"/>
</dbReference>
<dbReference type="SUPFAM" id="SSF48452">
    <property type="entry name" value="TPR-like"/>
    <property type="match status" value="2"/>
</dbReference>
<dbReference type="Pfam" id="PF00515">
    <property type="entry name" value="TPR_1"/>
    <property type="match status" value="1"/>
</dbReference>
<dbReference type="SMART" id="SM00028">
    <property type="entry name" value="TPR"/>
    <property type="match status" value="8"/>
</dbReference>
<evidence type="ECO:0000313" key="5">
    <source>
        <dbReference type="Proteomes" id="UP000189933"/>
    </source>
</evidence>
<dbReference type="RefSeq" id="WP_078665958.1">
    <property type="nucleotide sequence ID" value="NZ_FUXM01000025.1"/>
</dbReference>
<evidence type="ECO:0000256" key="1">
    <source>
        <dbReference type="ARBA" id="ARBA00022737"/>
    </source>
</evidence>
<name>A0A1T4R561_9FIRM</name>
<dbReference type="OrthoDB" id="2488002at2"/>
<feature type="repeat" description="TPR" evidence="3">
    <location>
        <begin position="180"/>
        <end position="213"/>
    </location>
</feature>
<dbReference type="Pfam" id="PF13181">
    <property type="entry name" value="TPR_8"/>
    <property type="match status" value="2"/>
</dbReference>
<dbReference type="InterPro" id="IPR011990">
    <property type="entry name" value="TPR-like_helical_dom_sf"/>
</dbReference>
<feature type="repeat" description="TPR" evidence="3">
    <location>
        <begin position="282"/>
        <end position="315"/>
    </location>
</feature>
<evidence type="ECO:0000256" key="2">
    <source>
        <dbReference type="ARBA" id="ARBA00022803"/>
    </source>
</evidence>
<dbReference type="AlphaFoldDB" id="A0A1T4R561"/>
<dbReference type="PROSITE" id="PS50005">
    <property type="entry name" value="TPR"/>
    <property type="match status" value="3"/>
</dbReference>
<evidence type="ECO:0000256" key="3">
    <source>
        <dbReference type="PROSITE-ProRule" id="PRU00339"/>
    </source>
</evidence>
<proteinExistence type="predicted"/>
<accession>A0A1T4R561</accession>
<keyword evidence="1" id="KW-0677">Repeat</keyword>
<protein>
    <submittedName>
        <fullName evidence="4">Tetratricopeptide repeat-containing protein</fullName>
    </submittedName>
</protein>
<sequence>MKLDELFIEKVMKKVNNYLLRYEPEKALRLLDRELKKHPQAWPLAMKKAIILFEEGEMAEAEQLLLTTREQYPELPVVYFWLARLALEQMQLEKALQYCQTLLELEPFDAVNYVLRAEVYELLERNQEAEGDYTKALELEEKTDLYYRRSYVRFLQKDFEGALADLEEARQAALTDEEKSRVEFGTGVVLAGMGHYDAAERAFNLALELYPDYFAAHEQRAFCRLELEDWEGALEDSEWLLARRPDEDRFWWLKGLALYRLGRVEDALLAAENYLQQHPEDPAAYFNLGLMYEELGELKQATEFYSLALELDPGYAEAYLRRAWSNYQQLELEKARTDLLWWVYTAFSDSDLTTMRARLAEAPGFDEEFLNSVSEQLEMGPPQDKSFLC</sequence>
<dbReference type="EMBL" id="FUXM01000025">
    <property type="protein sequence ID" value="SKA11059.1"/>
    <property type="molecule type" value="Genomic_DNA"/>
</dbReference>
<gene>
    <name evidence="4" type="ORF">SAMN02745885_01924</name>
</gene>
<dbReference type="Gene3D" id="1.25.40.10">
    <property type="entry name" value="Tetratricopeptide repeat domain"/>
    <property type="match status" value="3"/>
</dbReference>
<keyword evidence="2 3" id="KW-0802">TPR repeat</keyword>